<sequence length="260" mass="28076">MRQKQNIALISWNTEAIGEQKQRLERAGFTLELSIHRSSGLIGKLARAGVDAVVIDLSSKPSYGREIGIQLRGSPTTRPVPLVFAGGVEEKIALVRVEIPDAVYCSWEQIAAGVKHAIDHAPVRPVQPRTRGAGAVAGSVLARKMGLGGEVRTVILGDVIGLGRRLGIAYEEQIDAQTEIALAVVRTAREMEDVFGMLEAQLPAKAVLWVIHPKQSGKLRSDFTQTDVLATGLAHGFSGFKMCAVDADWSGARLVRKARR</sequence>
<evidence type="ECO:0000313" key="2">
    <source>
        <dbReference type="Proteomes" id="UP000264702"/>
    </source>
</evidence>
<dbReference type="AlphaFoldDB" id="A0A372IS31"/>
<comment type="caution">
    <text evidence="1">The sequence shown here is derived from an EMBL/GenBank/DDBJ whole genome shotgun (WGS) entry which is preliminary data.</text>
</comment>
<gene>
    <name evidence="1" type="ORF">D0Y96_05385</name>
</gene>
<keyword evidence="2" id="KW-1185">Reference proteome</keyword>
<dbReference type="Proteomes" id="UP000264702">
    <property type="component" value="Unassembled WGS sequence"/>
</dbReference>
<name>A0A372IS31_9BACT</name>
<dbReference type="EMBL" id="QVQT01000002">
    <property type="protein sequence ID" value="RFU17571.1"/>
    <property type="molecule type" value="Genomic_DNA"/>
</dbReference>
<accession>A0A372IS31</accession>
<dbReference type="RefSeq" id="WP_117298320.1">
    <property type="nucleotide sequence ID" value="NZ_QVQT02000002.1"/>
</dbReference>
<proteinExistence type="predicted"/>
<reference evidence="1 2" key="1">
    <citation type="submission" date="2018-08" db="EMBL/GenBank/DDBJ databases">
        <title>Acidipila sp. 4G-K13, an acidobacterium isolated from forest soil.</title>
        <authorList>
            <person name="Gao Z.-H."/>
            <person name="Qiu L.-H."/>
        </authorList>
    </citation>
    <scope>NUCLEOTIDE SEQUENCE [LARGE SCALE GENOMIC DNA]</scope>
    <source>
        <strain evidence="1 2">4G-K13</strain>
    </source>
</reference>
<protein>
    <submittedName>
        <fullName evidence="1">Uncharacterized protein</fullName>
    </submittedName>
</protein>
<dbReference type="OrthoDB" id="9800461at2"/>
<evidence type="ECO:0000313" key="1">
    <source>
        <dbReference type="EMBL" id="RFU17571.1"/>
    </source>
</evidence>
<organism evidence="1 2">
    <name type="scientific">Paracidobacterium acidisoli</name>
    <dbReference type="NCBI Taxonomy" id="2303751"/>
    <lineage>
        <taxon>Bacteria</taxon>
        <taxon>Pseudomonadati</taxon>
        <taxon>Acidobacteriota</taxon>
        <taxon>Terriglobia</taxon>
        <taxon>Terriglobales</taxon>
        <taxon>Acidobacteriaceae</taxon>
        <taxon>Paracidobacterium</taxon>
    </lineage>
</organism>